<keyword evidence="13" id="KW-1185">Reference proteome</keyword>
<comment type="subcellular location">
    <subcellularLocation>
        <location evidence="1">Periplasm</location>
    </subcellularLocation>
</comment>
<keyword evidence="3 8" id="KW-0349">Heme</keyword>
<protein>
    <submittedName>
        <fullName evidence="12">Cytochrome c4</fullName>
    </submittedName>
</protein>
<evidence type="ECO:0000256" key="1">
    <source>
        <dbReference type="ARBA" id="ARBA00004418"/>
    </source>
</evidence>
<dbReference type="GO" id="GO:0005506">
    <property type="term" value="F:iron ion binding"/>
    <property type="evidence" value="ECO:0007669"/>
    <property type="project" value="InterPro"/>
</dbReference>
<feature type="binding site" description="covalent" evidence="8">
    <location>
        <position position="60"/>
    </location>
    <ligand>
        <name>heme c</name>
        <dbReference type="ChEBI" id="CHEBI:61717"/>
        <label>1</label>
    </ligand>
</feature>
<dbReference type="Gene3D" id="1.10.760.10">
    <property type="entry name" value="Cytochrome c-like domain"/>
    <property type="match status" value="2"/>
</dbReference>
<feature type="domain" description="Cytochrome c" evidence="11">
    <location>
        <begin position="45"/>
        <end position="123"/>
    </location>
</feature>
<dbReference type="InterPro" id="IPR036909">
    <property type="entry name" value="Cyt_c-like_dom_sf"/>
</dbReference>
<evidence type="ECO:0000256" key="2">
    <source>
        <dbReference type="ARBA" id="ARBA00022448"/>
    </source>
</evidence>
<dbReference type="InterPro" id="IPR024167">
    <property type="entry name" value="Cytochrome_c4-like"/>
</dbReference>
<reference evidence="12 13" key="1">
    <citation type="submission" date="2020-02" db="EMBL/GenBank/DDBJ databases">
        <title>Nitrogenibacter mangrovi gen. nov., sp. nov. isolated from mangrove sediment, a denitrifying betaproteobacterium.</title>
        <authorList>
            <person name="Liao H."/>
            <person name="Tian Y."/>
        </authorList>
    </citation>
    <scope>NUCLEOTIDE SEQUENCE [LARGE SCALE GENOMIC DNA]</scope>
    <source>
        <strain evidence="12 13">M9-3-2</strain>
    </source>
</reference>
<dbReference type="Proteomes" id="UP000501991">
    <property type="component" value="Chromosome"/>
</dbReference>
<dbReference type="KEGG" id="azq:G3580_19170"/>
<feature type="binding site" description="axial binding residue" evidence="9">
    <location>
        <position position="61"/>
    </location>
    <ligand>
        <name>heme c</name>
        <dbReference type="ChEBI" id="CHEBI:61717"/>
        <label>1</label>
    </ligand>
    <ligandPart>
        <name>Fe</name>
        <dbReference type="ChEBI" id="CHEBI:18248"/>
    </ligandPart>
</feature>
<dbReference type="PIRSF" id="PIRSF000005">
    <property type="entry name" value="Cytochrome_c4"/>
    <property type="match status" value="1"/>
</dbReference>
<keyword evidence="4 9" id="KW-0479">Metal-binding</keyword>
<feature type="binding site" description="covalent" evidence="8">
    <location>
        <position position="57"/>
    </location>
    <ligand>
        <name>heme c</name>
        <dbReference type="ChEBI" id="CHEBI:61717"/>
        <label>1</label>
    </ligand>
</feature>
<evidence type="ECO:0000256" key="7">
    <source>
        <dbReference type="ARBA" id="ARBA00023004"/>
    </source>
</evidence>
<evidence type="ECO:0000256" key="3">
    <source>
        <dbReference type="ARBA" id="ARBA00022617"/>
    </source>
</evidence>
<evidence type="ECO:0000256" key="5">
    <source>
        <dbReference type="ARBA" id="ARBA00022764"/>
    </source>
</evidence>
<keyword evidence="5" id="KW-0574">Periplasm</keyword>
<evidence type="ECO:0000256" key="4">
    <source>
        <dbReference type="ARBA" id="ARBA00022723"/>
    </source>
</evidence>
<gene>
    <name evidence="12" type="ORF">G3580_19170</name>
</gene>
<dbReference type="Pfam" id="PF00034">
    <property type="entry name" value="Cytochrom_C"/>
    <property type="match status" value="2"/>
</dbReference>
<organism evidence="12 13">
    <name type="scientific">Nitrogeniibacter mangrovi</name>
    <dbReference type="NCBI Taxonomy" id="2016596"/>
    <lineage>
        <taxon>Bacteria</taxon>
        <taxon>Pseudomonadati</taxon>
        <taxon>Pseudomonadota</taxon>
        <taxon>Betaproteobacteria</taxon>
        <taxon>Rhodocyclales</taxon>
        <taxon>Zoogloeaceae</taxon>
        <taxon>Nitrogeniibacter</taxon>
    </lineage>
</organism>
<evidence type="ECO:0000256" key="10">
    <source>
        <dbReference type="SAM" id="SignalP"/>
    </source>
</evidence>
<dbReference type="GO" id="GO:0009055">
    <property type="term" value="F:electron transfer activity"/>
    <property type="evidence" value="ECO:0007669"/>
    <property type="project" value="InterPro"/>
</dbReference>
<dbReference type="PANTHER" id="PTHR33751:SF9">
    <property type="entry name" value="CYTOCHROME C4"/>
    <property type="match status" value="1"/>
</dbReference>
<dbReference type="PROSITE" id="PS51007">
    <property type="entry name" value="CYTC"/>
    <property type="match status" value="2"/>
</dbReference>
<evidence type="ECO:0000313" key="12">
    <source>
        <dbReference type="EMBL" id="QID19552.1"/>
    </source>
</evidence>
<dbReference type="PANTHER" id="PTHR33751">
    <property type="entry name" value="CBB3-TYPE CYTOCHROME C OXIDASE SUBUNIT FIXP"/>
    <property type="match status" value="1"/>
</dbReference>
<feature type="binding site" description="axial binding residue" evidence="9">
    <location>
        <position position="190"/>
    </location>
    <ligand>
        <name>heme c</name>
        <dbReference type="ChEBI" id="CHEBI:61717"/>
        <label>2</label>
    </ligand>
    <ligandPart>
        <name>Fe</name>
        <dbReference type="ChEBI" id="CHEBI:18248"/>
    </ligandPart>
</feature>
<keyword evidence="2" id="KW-0813">Transport</keyword>
<evidence type="ECO:0000256" key="8">
    <source>
        <dbReference type="PIRSR" id="PIRSR000005-1"/>
    </source>
</evidence>
<dbReference type="InterPro" id="IPR009056">
    <property type="entry name" value="Cyt_c-like_dom"/>
</dbReference>
<evidence type="ECO:0000256" key="6">
    <source>
        <dbReference type="ARBA" id="ARBA00022982"/>
    </source>
</evidence>
<feature type="domain" description="Cytochrome c" evidence="11">
    <location>
        <begin position="133"/>
        <end position="213"/>
    </location>
</feature>
<dbReference type="AlphaFoldDB" id="A0A6C1B714"/>
<keyword evidence="7 9" id="KW-0408">Iron</keyword>
<feature type="signal peptide" evidence="10">
    <location>
        <begin position="1"/>
        <end position="24"/>
    </location>
</feature>
<keyword evidence="10" id="KW-0732">Signal</keyword>
<evidence type="ECO:0000259" key="11">
    <source>
        <dbReference type="PROSITE" id="PS51007"/>
    </source>
</evidence>
<dbReference type="GO" id="GO:0020037">
    <property type="term" value="F:heme binding"/>
    <property type="evidence" value="ECO:0007669"/>
    <property type="project" value="InterPro"/>
</dbReference>
<dbReference type="RefSeq" id="WP_173768274.1">
    <property type="nucleotide sequence ID" value="NZ_CP048836.1"/>
</dbReference>
<dbReference type="SUPFAM" id="SSF46626">
    <property type="entry name" value="Cytochrome c"/>
    <property type="match status" value="2"/>
</dbReference>
<feature type="chain" id="PRO_5025482597" evidence="10">
    <location>
        <begin position="25"/>
        <end position="213"/>
    </location>
</feature>
<comment type="PTM">
    <text evidence="8">Binds 2 heme c groups covalently per subunit.</text>
</comment>
<evidence type="ECO:0000313" key="13">
    <source>
        <dbReference type="Proteomes" id="UP000501991"/>
    </source>
</evidence>
<name>A0A6C1B714_9RHOO</name>
<evidence type="ECO:0000256" key="9">
    <source>
        <dbReference type="PIRSR" id="PIRSR000005-2"/>
    </source>
</evidence>
<feature type="binding site" description="axial binding residue" evidence="9">
    <location>
        <position position="100"/>
    </location>
    <ligand>
        <name>heme c</name>
        <dbReference type="ChEBI" id="CHEBI:61717"/>
        <label>1</label>
    </ligand>
    <ligandPart>
        <name>Fe</name>
        <dbReference type="ChEBI" id="CHEBI:18248"/>
    </ligandPart>
</feature>
<proteinExistence type="predicted"/>
<feature type="binding site" description="covalent" evidence="8">
    <location>
        <position position="149"/>
    </location>
    <ligand>
        <name>heme c</name>
        <dbReference type="ChEBI" id="CHEBI:61717"/>
        <label>2</label>
    </ligand>
</feature>
<accession>A0A6C1B714</accession>
<dbReference type="EMBL" id="CP048836">
    <property type="protein sequence ID" value="QID19552.1"/>
    <property type="molecule type" value="Genomic_DNA"/>
</dbReference>
<feature type="binding site" description="axial binding residue" evidence="9">
    <location>
        <position position="150"/>
    </location>
    <ligand>
        <name>heme c</name>
        <dbReference type="ChEBI" id="CHEBI:61717"/>
        <label>2</label>
    </ligand>
    <ligandPart>
        <name>Fe</name>
        <dbReference type="ChEBI" id="CHEBI:18248"/>
    </ligandPart>
</feature>
<feature type="binding site" description="covalent" evidence="8">
    <location>
        <position position="146"/>
    </location>
    <ligand>
        <name>heme c</name>
        <dbReference type="ChEBI" id="CHEBI:61717"/>
        <label>2</label>
    </ligand>
</feature>
<dbReference type="GO" id="GO:0042597">
    <property type="term" value="C:periplasmic space"/>
    <property type="evidence" value="ECO:0007669"/>
    <property type="project" value="UniProtKB-SubCell"/>
</dbReference>
<dbReference type="InterPro" id="IPR050597">
    <property type="entry name" value="Cytochrome_c_Oxidase_Subunit"/>
</dbReference>
<keyword evidence="6" id="KW-0249">Electron transport</keyword>
<sequence length="213" mass="22725">MFRRPLTTVVFGLLCALVPMAAQAGPGEAAQVLATLSADPVARDKAIDNGARNATFCANCHGQSGVSNIPDVPNLAAQHPEYLLKQMNAFITGARKAPFMEGLMRALSPQERAELVLFFATRGAPAGVSGDPGQVATGKAAFAQLCARCHGADAHGTATAPRLAGQQPKYLRTSLMRYLTLSGERFYAPMTAQVTKLGEERIEPVIQYLRTLR</sequence>